<dbReference type="Proteomes" id="UP001295423">
    <property type="component" value="Unassembled WGS sequence"/>
</dbReference>
<organism evidence="1 2">
    <name type="scientific">Cylindrotheca closterium</name>
    <dbReference type="NCBI Taxonomy" id="2856"/>
    <lineage>
        <taxon>Eukaryota</taxon>
        <taxon>Sar</taxon>
        <taxon>Stramenopiles</taxon>
        <taxon>Ochrophyta</taxon>
        <taxon>Bacillariophyta</taxon>
        <taxon>Bacillariophyceae</taxon>
        <taxon>Bacillariophycidae</taxon>
        <taxon>Bacillariales</taxon>
        <taxon>Bacillariaceae</taxon>
        <taxon>Cylindrotheca</taxon>
    </lineage>
</organism>
<accession>A0AAD2GAY6</accession>
<dbReference type="AlphaFoldDB" id="A0AAD2GAY6"/>
<evidence type="ECO:0000313" key="1">
    <source>
        <dbReference type="EMBL" id="CAJ1967704.1"/>
    </source>
</evidence>
<proteinExistence type="predicted"/>
<dbReference type="InterPro" id="IPR043502">
    <property type="entry name" value="DNA/RNA_pol_sf"/>
</dbReference>
<name>A0AAD2GAY6_9STRA</name>
<gene>
    <name evidence="1" type="ORF">CYCCA115_LOCUS22898</name>
</gene>
<sequence length="179" mass="20670">MLTNPLNFETGSFQSLMDIVEYEKTVTVFDAPNCPHDIILGRVHLTKQQQDQLATALEHTQKLFDGNLGHYKHDKIHLEVEDGAVPIHSKAYSVPVKHQHAFLKELRHLESINVLKQCGPTEWASPTFIIPKKDGRVRWISDFLELNKVFKRKVYPLPLIDEVVSRRAGYKFFTKLKPQ</sequence>
<reference evidence="1" key="1">
    <citation type="submission" date="2023-08" db="EMBL/GenBank/DDBJ databases">
        <authorList>
            <person name="Audoor S."/>
            <person name="Bilcke G."/>
        </authorList>
    </citation>
    <scope>NUCLEOTIDE SEQUENCE</scope>
</reference>
<keyword evidence="2" id="KW-1185">Reference proteome</keyword>
<dbReference type="EMBL" id="CAKOGP040002340">
    <property type="protein sequence ID" value="CAJ1967704.1"/>
    <property type="molecule type" value="Genomic_DNA"/>
</dbReference>
<dbReference type="PANTHER" id="PTHR37984:SF5">
    <property type="entry name" value="PROTEIN NYNRIN-LIKE"/>
    <property type="match status" value="1"/>
</dbReference>
<evidence type="ECO:0008006" key="3">
    <source>
        <dbReference type="Google" id="ProtNLM"/>
    </source>
</evidence>
<comment type="caution">
    <text evidence="1">The sequence shown here is derived from an EMBL/GenBank/DDBJ whole genome shotgun (WGS) entry which is preliminary data.</text>
</comment>
<dbReference type="Gene3D" id="3.10.10.10">
    <property type="entry name" value="HIV Type 1 Reverse Transcriptase, subunit A, domain 1"/>
    <property type="match status" value="1"/>
</dbReference>
<evidence type="ECO:0000313" key="2">
    <source>
        <dbReference type="Proteomes" id="UP001295423"/>
    </source>
</evidence>
<dbReference type="InterPro" id="IPR050951">
    <property type="entry name" value="Retrovirus_Pol_polyprotein"/>
</dbReference>
<dbReference type="SUPFAM" id="SSF56672">
    <property type="entry name" value="DNA/RNA polymerases"/>
    <property type="match status" value="1"/>
</dbReference>
<dbReference type="PANTHER" id="PTHR37984">
    <property type="entry name" value="PROTEIN CBG26694"/>
    <property type="match status" value="1"/>
</dbReference>
<protein>
    <recommendedName>
        <fullName evidence="3">Reverse transcriptase domain-containing protein</fullName>
    </recommendedName>
</protein>